<feature type="region of interest" description="Disordered" evidence="1">
    <location>
        <begin position="985"/>
        <end position="1030"/>
    </location>
</feature>
<feature type="compositionally biased region" description="Low complexity" evidence="1">
    <location>
        <begin position="578"/>
        <end position="589"/>
    </location>
</feature>
<feature type="region of interest" description="Disordered" evidence="1">
    <location>
        <begin position="1"/>
        <end position="34"/>
    </location>
</feature>
<dbReference type="OrthoDB" id="10631337at2759"/>
<comment type="caution">
    <text evidence="2">The sequence shown here is derived from an EMBL/GenBank/DDBJ whole genome shotgun (WGS) entry which is preliminary data.</text>
</comment>
<dbReference type="VEuPathDB" id="TriTrypDB:Lsey_0049_0160"/>
<feature type="compositionally biased region" description="Gly residues" evidence="1">
    <location>
        <begin position="943"/>
        <end position="954"/>
    </location>
</feature>
<feature type="region of interest" description="Disordered" evidence="1">
    <location>
        <begin position="546"/>
        <end position="595"/>
    </location>
</feature>
<evidence type="ECO:0000313" key="3">
    <source>
        <dbReference type="Proteomes" id="UP000038009"/>
    </source>
</evidence>
<evidence type="ECO:0000313" key="2">
    <source>
        <dbReference type="EMBL" id="KPI88469.1"/>
    </source>
</evidence>
<proteinExistence type="predicted"/>
<feature type="region of interest" description="Disordered" evidence="1">
    <location>
        <begin position="1330"/>
        <end position="1378"/>
    </location>
</feature>
<reference evidence="2 3" key="1">
    <citation type="journal article" date="2015" name="PLoS Pathog.">
        <title>Leptomonas seymouri: Adaptations to the Dixenous Life Cycle Analyzed by Genome Sequencing, Transcriptome Profiling and Co-infection with Leishmania donovani.</title>
        <authorList>
            <person name="Kraeva N."/>
            <person name="Butenko A."/>
            <person name="Hlavacova J."/>
            <person name="Kostygov A."/>
            <person name="Myskova J."/>
            <person name="Grybchuk D."/>
            <person name="Lestinova T."/>
            <person name="Votypka J."/>
            <person name="Volf P."/>
            <person name="Opperdoes F."/>
            <person name="Flegontov P."/>
            <person name="Lukes J."/>
            <person name="Yurchenko V."/>
        </authorList>
    </citation>
    <scope>NUCLEOTIDE SEQUENCE [LARGE SCALE GENOMIC DNA]</scope>
    <source>
        <strain evidence="2 3">ATCC 30220</strain>
    </source>
</reference>
<feature type="region of interest" description="Disordered" evidence="1">
    <location>
        <begin position="224"/>
        <end position="273"/>
    </location>
</feature>
<feature type="compositionally biased region" description="Basic and acidic residues" evidence="1">
    <location>
        <begin position="1048"/>
        <end position="1057"/>
    </location>
</feature>
<gene>
    <name evidence="2" type="ORF">ABL78_2431</name>
</gene>
<name>A0A0N0P776_LEPSE</name>
<feature type="compositionally biased region" description="Polar residues" evidence="1">
    <location>
        <begin position="568"/>
        <end position="577"/>
    </location>
</feature>
<accession>A0A0N0P776</accession>
<dbReference type="OMA" id="HAYLCEP"/>
<organism evidence="2 3">
    <name type="scientific">Leptomonas seymouri</name>
    <dbReference type="NCBI Taxonomy" id="5684"/>
    <lineage>
        <taxon>Eukaryota</taxon>
        <taxon>Discoba</taxon>
        <taxon>Euglenozoa</taxon>
        <taxon>Kinetoplastea</taxon>
        <taxon>Metakinetoplastina</taxon>
        <taxon>Trypanosomatida</taxon>
        <taxon>Trypanosomatidae</taxon>
        <taxon>Leishmaniinae</taxon>
        <taxon>Leptomonas</taxon>
    </lineage>
</organism>
<dbReference type="EMBL" id="LJSK01000049">
    <property type="protein sequence ID" value="KPI88469.1"/>
    <property type="molecule type" value="Genomic_DNA"/>
</dbReference>
<feature type="region of interest" description="Disordered" evidence="1">
    <location>
        <begin position="936"/>
        <end position="960"/>
    </location>
</feature>
<feature type="region of interest" description="Disordered" evidence="1">
    <location>
        <begin position="1047"/>
        <end position="1110"/>
    </location>
</feature>
<feature type="compositionally biased region" description="Low complexity" evidence="1">
    <location>
        <begin position="551"/>
        <end position="562"/>
    </location>
</feature>
<dbReference type="Proteomes" id="UP000038009">
    <property type="component" value="Unassembled WGS sequence"/>
</dbReference>
<keyword evidence="3" id="KW-1185">Reference proteome</keyword>
<protein>
    <submittedName>
        <fullName evidence="2">Uncharacterized protein</fullName>
    </submittedName>
</protein>
<sequence>MQTLDTLSATAPPHASTNAPPLAQSHSNAAFPQSGSISVPPTVSLLNPSQLPTASSIVSQSALLRDCAGAVANKETAALLYSPRSNSSLYTSPLCRYGRVQTAWADKAAEGSAAAPRVAASASSETFSERDSVTAPSFTTNALTLPDWDAHTAGAAAGAGFKRQSAAPCAPPASPGKALTGNAQCCHADDVSHRSLPAAEDAVPLHNADLDIPTVVSATTMHTSSVRMDSSAAEGGSRKNESCCSRGLVARSDDSGNSATPSAAPSLFAGAPPPSGLRDPVTLLQLLSIDLLLQPDDPTSPSSLFAMGGGGRVGGNLSRDGEPLRGALTRVGNPLQQPNTTPLSDYCRAFSLLRCAAKPSSVLSCSRGWQDCRNVDPTRPPDASSVYAALGRVMAELERCHQAGGPPLHANAVLSAFCEDTRAGPRLAEGTVLLCSLAGSVDSAQPHEQCPHAAGVHACDGAHSGDSTVVPLLFFAAAVECPPDIRRYFVVSRTHAYLCEPNGTVAYCAAVQDIRQIVACAGGYMVWRFMPDAMVSTMIARNVGDDKRKATGAAASSTTARGWKPGSASPTQTQRVDSSSPTAPSSGSPKFPAAAGETRDEMSDWVFRILSVGCPRVALAGAAANLPPSGNDGGDPSCAATSSFLNSVQDDRLLEERMSATVFLLNVMCTLRTLPRLLTDALVNGSTAATEADGVSPSSIASAAFSSTQLRSSNANSSSSSCATAAHASALDHPSNACARVSDRLDRMHVAGDRLYRIPLLLEGPAGHQTAVKFIECCWTTRYDQLPPSLRPRRFSAVSYLGSTGAQALPTTLPPLDGDSAAHLCYVESSLLIPPIPVLSLEACLNAEDSVMEMLQASSNALHAAPTAAAANVLNSPEASTATKCCGRTSSDAASLDSIPLRDLADASEKATAKACLSPAAWRVLEQLIHGSGEGATNASDLGGDGRQGEGAAGGSLWLDGNAPTAPLTTSAAASTSVSCHAEASVAAPSRDASTATSGVASHDGEKRGSSPRASFSGSHGPACHPIESPADAAGEASLLEAPHNQRRTADGRDTFGDQHVSAPGSRRMGRTASGSSRVSITVEGALDMPPPQPTPWEGDAAAAADSGDGASPLLSKSLDVARSSTSILRHESSRVSIAQASMKRKLLDSVSKAVMQARLRRQRPDELEEAKGRTHADFSSLGADHPRGGAHNAAPCLPQIGVAVPAMDAESDATSALSLPSPTKVVEDFERRIQHRPLPDRLLLRAHYVERLLKSRLLCSARGGQCIGCSEEEMRPPQRNEPAAAPCPSLVAPTDAFAPLMPEDSGKLLDDLRRQRVIAALMYMQNLESSSRDAAAGAPRLTSSAARPSSPPPPPSEGVAATLEEKMRRRSNMDAFR</sequence>
<evidence type="ECO:0000256" key="1">
    <source>
        <dbReference type="SAM" id="MobiDB-lite"/>
    </source>
</evidence>
<feature type="compositionally biased region" description="Low complexity" evidence="1">
    <location>
        <begin position="1099"/>
        <end position="1110"/>
    </location>
</feature>